<keyword evidence="3" id="KW-1185">Reference proteome</keyword>
<accession>A0A8J2SI06</accession>
<sequence>MNGDTMGGGASGHLASPPTSPLQPPAPPTAAALRELQKRKRVASEDTDQLVDCYPYAFSPLLLFAPSAYFDRGYSNYHAVAQFFSGVLEVDMLTNVLADRKNMLYEELLEYVQSQQMLVTCCIDAHFTAFQCLERGAVVHYDPAGGGQKLLTGDGAQSHVLWHLLKCGYGNSQHIQENPEEYYTSFHAPSVRRKIFKMYRDLNRRYGRSGAGFEKPIRLDLQEWYLVNRASNPSEMDAQRTGNTCYFQTFLFALLCRAGGPLTIQGSTLHVPDPARLERCSVAVARFLLEFWRGPDGCLRPLTNANVLLDFSRYKAAPYFDLCVKYLAKYSTTVNYARQISEVHSYLCRTRILHRYADFSLVGAVSSAPNTKQLQRIGHANDDAVSQLARAHFYKYRATSLAFGFHAQIVLRLRDFAGFHSLRKNCLLDHYADLQPILSSILEAPLLQRGLHRDYYFYGQYENGQKELRDAHHYLYAVDLLALLKQERKTDRDLETRIRAANHILAESARFSTSRAADYDELLDEDEFRRSNHRQLFLDHFPSHAFFGEYVSLGFPDEDLRTKDINTLSRAAFYTTKLMSRSSGRMEYDFAKEAINQMARNGLRRYEGTMGNTPQAKERTIVHLRIGQGFAWTKYNRPLHFLSVVERYWRNPDLTGLQLFGKDVRSLLAISCQKLVDDSSHSSYAYGPIQMNTHGELDLAVAADHAQVVPGCTSGRGDATNVIAVDRVFERSYLQRALEGLCSRVDGEIRTDDAEINLALLSLLLDFGLFRYASLLRLPSLPAAGRGDLRQLQVEVSDSIHERDKKTTQDGVTRLRVEDLLFEVAHKFLVNRRVDARGYANKVIRALQADPEYRDYVLLVKIYVSLCQINKSAEVDSYKLKVDGAFRIVVPRQFSVATSDYLDLITRRHTFTESNGLIKYDELPLFDLGDGTQQPDVQLYKVRVDPRRPGVESVVRYVEIRNVFRSTSDKYLLFVADAALRVDATPTGVEVRVNQTRVEVCAAFFNDAVSFVPCFTYADSEDAVLLASRHITYHVDGGGQHHVDYYGMKHEVVECIDSDECFVDLNDEHAFQTSHLNDLVTESKVTFYHPDYVLQVPSRQHLINLLDLAAHLRNVSLFILVLFQLRRASVKLDYKFRDGKVTKISGPWQEAIRYVLGSSQNKEYDALFSKQFHDLDQFQDDSLDVFVDALCDVFVKYHRDRSIVPRPKQRSFLRKIIEAKECFHFSEVGSGKTKVILPLFCMAFLSSNKAVRDALARGGREKRCLVVLVPEHLVPDARAQVYRYCLSLNFRQDYRIYDDIFALLHDDVRLDEGLRRTSAYSRSLSTGQPPKKQIFVTSFNQFKKALTYDAICRKVYPNRDRVLVLVDEVDDFLDRDKLVFNICQNKANNFSRETLQRYLETARAAYLNEPCPEQGSYWSTLYQKFLAIHKEVQDASRSLNKSFGIFNEATLRHCSSNIAQDLDGYRSLIARPYESVNRAMPGSYYSDVERTIYLTYYVLLEDVQKYDALFKEERKFLSFEYYSKFLRKSGVEYDDLVYGHDPLSHIIELHPATKDGLTRFLYEIVLKRMEIRDRARSVNSVDVVFNFDCVGFTGTPFIDNYPTSSYIRKESTEQIPDLIDRGFYAHSVEKLSQQDFETRFRMFQGTNNNVTVRYALSDFVDDGNELEVLKSILRGNSMSDEDHTIPNVLVDLCGVFKRSSVRDVRDVIVAETSYKYVYHVDPTDGGDRILCCSTSTDVPFDEEFYKYLVTEYQERLPEVVFFFVDNRNVIGKDVPFQLAYREKFSKPLFAESVVLAHDVDDFSRIWQALGRSRTMNDTCFTIYLAGYSMEYGREATDVCSWRLTRDLYIKNCDMRTAGNLSSIYQTLIAVTNLANKRFYHEDDIVNDFLERMSGLLPDKVDQLARKFAAEIFGSRVCAGIVCNILRSKFAVSTSEHVRNVAPSEDVVKRLLVELSRAKHEVRSTSNDVYDLVVAFLSGDANDEGQEISYTKQQQKQKQKQQNKNMDSDTMESWDKRHQLPLAFEESDYYQASKRGEDRVSHCLALPIPKACFRVAYTTMGRRRTIRLFPTVQFVYSHHIKPQYVDEALRSAVKSGLRQPDVRQWFWKCINSNDAQEEDDAGGAMNVKVEANLLRQNPQYSLLALRRGVYLIGTKDQFNGFEVSTSPLAQDARYVVDEAGFVLYDADPSSSRDLDGFGPYGIEQSVLADSLSKSEVARNVLDYYVDRKRDLQRCLDNYSGAAGAGFVCWRFVMMDASRARCLSHSGDGDVRMAADAAASRDFMAPD</sequence>
<protein>
    <submittedName>
        <fullName evidence="2">Uncharacterized protein</fullName>
    </submittedName>
</protein>
<evidence type="ECO:0000313" key="3">
    <source>
        <dbReference type="Proteomes" id="UP000789595"/>
    </source>
</evidence>
<feature type="region of interest" description="Disordered" evidence="1">
    <location>
        <begin position="1987"/>
        <end position="2011"/>
    </location>
</feature>
<reference evidence="2" key="1">
    <citation type="submission" date="2021-11" db="EMBL/GenBank/DDBJ databases">
        <authorList>
            <consortium name="Genoscope - CEA"/>
            <person name="William W."/>
        </authorList>
    </citation>
    <scope>NUCLEOTIDE SEQUENCE</scope>
</reference>
<dbReference type="Gene3D" id="3.40.50.300">
    <property type="entry name" value="P-loop containing nucleotide triphosphate hydrolases"/>
    <property type="match status" value="1"/>
</dbReference>
<dbReference type="Proteomes" id="UP000789595">
    <property type="component" value="Unassembled WGS sequence"/>
</dbReference>
<organism evidence="2 3">
    <name type="scientific">Pelagomonas calceolata</name>
    <dbReference type="NCBI Taxonomy" id="35677"/>
    <lineage>
        <taxon>Eukaryota</taxon>
        <taxon>Sar</taxon>
        <taxon>Stramenopiles</taxon>
        <taxon>Ochrophyta</taxon>
        <taxon>Pelagophyceae</taxon>
        <taxon>Pelagomonadales</taxon>
        <taxon>Pelagomonadaceae</taxon>
        <taxon>Pelagomonas</taxon>
    </lineage>
</organism>
<feature type="region of interest" description="Disordered" evidence="1">
    <location>
        <begin position="1"/>
        <end position="28"/>
    </location>
</feature>
<dbReference type="InterPro" id="IPR027417">
    <property type="entry name" value="P-loop_NTPase"/>
</dbReference>
<dbReference type="OrthoDB" id="201470at2759"/>
<gene>
    <name evidence="2" type="ORF">PECAL_3P07270</name>
</gene>
<comment type="caution">
    <text evidence="2">The sequence shown here is derived from an EMBL/GenBank/DDBJ whole genome shotgun (WGS) entry which is preliminary data.</text>
</comment>
<feature type="compositionally biased region" description="Pro residues" evidence="1">
    <location>
        <begin position="18"/>
        <end position="28"/>
    </location>
</feature>
<dbReference type="SUPFAM" id="SSF52540">
    <property type="entry name" value="P-loop containing nucleoside triphosphate hydrolases"/>
    <property type="match status" value="1"/>
</dbReference>
<feature type="compositionally biased region" description="Gly residues" evidence="1">
    <location>
        <begin position="1"/>
        <end position="11"/>
    </location>
</feature>
<evidence type="ECO:0000256" key="1">
    <source>
        <dbReference type="SAM" id="MobiDB-lite"/>
    </source>
</evidence>
<evidence type="ECO:0000313" key="2">
    <source>
        <dbReference type="EMBL" id="CAH0370818.1"/>
    </source>
</evidence>
<name>A0A8J2SI06_9STRA</name>
<proteinExistence type="predicted"/>
<dbReference type="EMBL" id="CAKKNE010000003">
    <property type="protein sequence ID" value="CAH0370818.1"/>
    <property type="molecule type" value="Genomic_DNA"/>
</dbReference>